<comment type="subcellular location">
    <subcellularLocation>
        <location evidence="1">Nucleus</location>
    </subcellularLocation>
</comment>
<dbReference type="SMART" id="SM00320">
    <property type="entry name" value="WD40"/>
    <property type="match status" value="4"/>
</dbReference>
<keyword evidence="3" id="KW-0677">Repeat</keyword>
<dbReference type="SUPFAM" id="SSF50978">
    <property type="entry name" value="WD40 repeat-like"/>
    <property type="match status" value="1"/>
</dbReference>
<sequence length="538" mass="62768">MNSILQQLKSNNKNLPKSWNILVEITEKIVKQKDQYVPIKKSYDDLKEKYDATKVISNKIYVINCMKENQQAIDELEKNKEDLKNRLQSKINESKELQEKIKENRIKKANLKKENKELKHLIKKIKKKKESLNQNIENENPKHESVEDQKYDCELQLKYCGKVMKMINNMKNKRLKVQFTQPYNEEQISFPKAKNSKRFSRQLSVKPSFTNNQTRQRAKSFICPSYHKNLELNSNNRSSSSQIIDFKTIDQRGCITAIHYSRTGRFYATGNENRKIYLYESGQCIPFERFNLDSSIISIDFNNEESLMLVACYNTIYLFDLYAISGRCHARQRPDKTRLSRIRHAEFVSSDQYIVCIDEMPIQLYKVGKKWPIFEEQFECKSRSTPYWAIGTNRGGIAGGYYDGFIRVFNPCSCDQIYEVHVHEGPIYQIISKDSIIISLSKDGTIAFTNIITHEIEKRFPLRESGIIHNKTRMILFDDSLIVGGSNGLICEYDINSGKFISHWKKYHQTSISALDSNLHTVISGDQNGIVKLWNDRS</sequence>
<dbReference type="InterPro" id="IPR001680">
    <property type="entry name" value="WD40_rpt"/>
</dbReference>
<keyword evidence="2" id="KW-0853">WD repeat</keyword>
<evidence type="ECO:0000313" key="6">
    <source>
        <dbReference type="EMBL" id="KAK8899616.1"/>
    </source>
</evidence>
<dbReference type="EMBL" id="JAPFFF010000001">
    <property type="protein sequence ID" value="KAK8899616.1"/>
    <property type="molecule type" value="Genomic_DNA"/>
</dbReference>
<comment type="caution">
    <text evidence="6">The sequence shown here is derived from an EMBL/GenBank/DDBJ whole genome shotgun (WGS) entry which is preliminary data.</text>
</comment>
<dbReference type="InterPro" id="IPR039241">
    <property type="entry name" value="Rrp9-like"/>
</dbReference>
<keyword evidence="5" id="KW-0175">Coiled coil</keyword>
<keyword evidence="4" id="KW-0539">Nucleus</keyword>
<evidence type="ECO:0000256" key="1">
    <source>
        <dbReference type="ARBA" id="ARBA00004123"/>
    </source>
</evidence>
<evidence type="ECO:0000256" key="5">
    <source>
        <dbReference type="SAM" id="Coils"/>
    </source>
</evidence>
<reference evidence="6 7" key="1">
    <citation type="submission" date="2024-04" db="EMBL/GenBank/DDBJ databases">
        <title>Tritrichomonas musculus Genome.</title>
        <authorList>
            <person name="Alves-Ferreira E."/>
            <person name="Grigg M."/>
            <person name="Lorenzi H."/>
            <person name="Galac M."/>
        </authorList>
    </citation>
    <scope>NUCLEOTIDE SEQUENCE [LARGE SCALE GENOMIC DNA]</scope>
    <source>
        <strain evidence="6 7">EAF2021</strain>
    </source>
</reference>
<dbReference type="Gene3D" id="2.130.10.10">
    <property type="entry name" value="YVTN repeat-like/Quinoprotein amine dehydrogenase"/>
    <property type="match status" value="2"/>
</dbReference>
<dbReference type="InterPro" id="IPR036322">
    <property type="entry name" value="WD40_repeat_dom_sf"/>
</dbReference>
<proteinExistence type="predicted"/>
<dbReference type="PANTHER" id="PTHR19865">
    <property type="entry name" value="U3 SMALL NUCLEOLAR RNA INTERACTING PROTEIN 2"/>
    <property type="match status" value="1"/>
</dbReference>
<gene>
    <name evidence="6" type="ORF">M9Y10_001932</name>
</gene>
<evidence type="ECO:0000256" key="2">
    <source>
        <dbReference type="ARBA" id="ARBA00022574"/>
    </source>
</evidence>
<evidence type="ECO:0000313" key="7">
    <source>
        <dbReference type="Proteomes" id="UP001470230"/>
    </source>
</evidence>
<dbReference type="PANTHER" id="PTHR19865:SF0">
    <property type="entry name" value="U3 SMALL NUCLEOLAR RNA-INTERACTING PROTEIN 2"/>
    <property type="match status" value="1"/>
</dbReference>
<feature type="coiled-coil region" evidence="5">
    <location>
        <begin position="66"/>
        <end position="135"/>
    </location>
</feature>
<dbReference type="Proteomes" id="UP001470230">
    <property type="component" value="Unassembled WGS sequence"/>
</dbReference>
<name>A0ABR2L9F0_9EUKA</name>
<evidence type="ECO:0000256" key="4">
    <source>
        <dbReference type="ARBA" id="ARBA00023242"/>
    </source>
</evidence>
<evidence type="ECO:0000256" key="3">
    <source>
        <dbReference type="ARBA" id="ARBA00022737"/>
    </source>
</evidence>
<accession>A0ABR2L9F0</accession>
<keyword evidence="7" id="KW-1185">Reference proteome</keyword>
<protein>
    <submittedName>
        <fullName evidence="6">Uncharacterized protein</fullName>
    </submittedName>
</protein>
<dbReference type="InterPro" id="IPR015943">
    <property type="entry name" value="WD40/YVTN_repeat-like_dom_sf"/>
</dbReference>
<organism evidence="6 7">
    <name type="scientific">Tritrichomonas musculus</name>
    <dbReference type="NCBI Taxonomy" id="1915356"/>
    <lineage>
        <taxon>Eukaryota</taxon>
        <taxon>Metamonada</taxon>
        <taxon>Parabasalia</taxon>
        <taxon>Tritrichomonadida</taxon>
        <taxon>Tritrichomonadidae</taxon>
        <taxon>Tritrichomonas</taxon>
    </lineage>
</organism>